<dbReference type="Pfam" id="PF01346">
    <property type="entry name" value="FKBP_N"/>
    <property type="match status" value="1"/>
</dbReference>
<dbReference type="InterPro" id="IPR046357">
    <property type="entry name" value="PPIase_dom_sf"/>
</dbReference>
<evidence type="ECO:0000256" key="1">
    <source>
        <dbReference type="ARBA" id="ARBA00000971"/>
    </source>
</evidence>
<evidence type="ECO:0000256" key="5">
    <source>
        <dbReference type="PROSITE-ProRule" id="PRU00277"/>
    </source>
</evidence>
<keyword evidence="9" id="KW-1185">Reference proteome</keyword>
<dbReference type="EC" id="5.2.1.8" evidence="6"/>
<dbReference type="EMBL" id="FMZO01000018">
    <property type="protein sequence ID" value="SDE01608.1"/>
    <property type="molecule type" value="Genomic_DNA"/>
</dbReference>
<accession>A0A1G6ZG39</accession>
<organism evidence="8 9">
    <name type="scientific">Niabella drilacis (strain DSM 25811 / CCM 8410 / CCUG 62505 / LMG 26954 / E90)</name>
    <dbReference type="NCBI Taxonomy" id="1285928"/>
    <lineage>
        <taxon>Bacteria</taxon>
        <taxon>Pseudomonadati</taxon>
        <taxon>Bacteroidota</taxon>
        <taxon>Chitinophagia</taxon>
        <taxon>Chitinophagales</taxon>
        <taxon>Chitinophagaceae</taxon>
        <taxon>Niabella</taxon>
    </lineage>
</organism>
<proteinExistence type="inferred from homology"/>
<evidence type="ECO:0000313" key="9">
    <source>
        <dbReference type="Proteomes" id="UP000198757"/>
    </source>
</evidence>
<sequence>MGLQDKLKAFMNNKIEAQKEEGRKFLEANKDKDSVQTLPEGIQYEVVKEGTGKQPTVHQSVTAHYRGALLDGTEFDSSFKRNQPFTAPLKALIKGWQIAIPLMKEGSHWRLWIPSDLAYGDRGAGRDIPGGATLLFEVELLQVH</sequence>
<keyword evidence="3 5" id="KW-0697">Rotamase</keyword>
<feature type="domain" description="PPIase FKBP-type" evidence="7">
    <location>
        <begin position="58"/>
        <end position="144"/>
    </location>
</feature>
<evidence type="ECO:0000256" key="2">
    <source>
        <dbReference type="ARBA" id="ARBA00006577"/>
    </source>
</evidence>
<dbReference type="OrthoDB" id="9814548at2"/>
<evidence type="ECO:0000256" key="6">
    <source>
        <dbReference type="RuleBase" id="RU003915"/>
    </source>
</evidence>
<protein>
    <recommendedName>
        <fullName evidence="6">Peptidyl-prolyl cis-trans isomerase</fullName>
        <ecNumber evidence="6">5.2.1.8</ecNumber>
    </recommendedName>
</protein>
<keyword evidence="4 5" id="KW-0413">Isomerase</keyword>
<dbReference type="AlphaFoldDB" id="A0A1G6ZG39"/>
<dbReference type="SUPFAM" id="SSF54534">
    <property type="entry name" value="FKBP-like"/>
    <property type="match status" value="1"/>
</dbReference>
<dbReference type="Gene3D" id="3.10.50.40">
    <property type="match status" value="1"/>
</dbReference>
<evidence type="ECO:0000256" key="3">
    <source>
        <dbReference type="ARBA" id="ARBA00023110"/>
    </source>
</evidence>
<dbReference type="Pfam" id="PF00254">
    <property type="entry name" value="FKBP_C"/>
    <property type="match status" value="1"/>
</dbReference>
<comment type="similarity">
    <text evidence="2 6">Belongs to the FKBP-type PPIase family.</text>
</comment>
<gene>
    <name evidence="8" type="ORF">SAMN04487894_11838</name>
</gene>
<dbReference type="STRING" id="1285928.SAMN04487894_11838"/>
<evidence type="ECO:0000259" key="7">
    <source>
        <dbReference type="PROSITE" id="PS50059"/>
    </source>
</evidence>
<dbReference type="PANTHER" id="PTHR43811:SF19">
    <property type="entry name" value="39 KDA FK506-BINDING NUCLEAR PROTEIN"/>
    <property type="match status" value="1"/>
</dbReference>
<reference evidence="9" key="1">
    <citation type="submission" date="2016-10" db="EMBL/GenBank/DDBJ databases">
        <authorList>
            <person name="Varghese N."/>
            <person name="Submissions S."/>
        </authorList>
    </citation>
    <scope>NUCLEOTIDE SEQUENCE [LARGE SCALE GENOMIC DNA]</scope>
    <source>
        <strain evidence="9">DSM 25811 / CCM 8410 / LMG 26954 / E90</strain>
    </source>
</reference>
<dbReference type="InterPro" id="IPR000774">
    <property type="entry name" value="PPIase_FKBP_N"/>
</dbReference>
<comment type="catalytic activity">
    <reaction evidence="1 5 6">
        <text>[protein]-peptidylproline (omega=180) = [protein]-peptidylproline (omega=0)</text>
        <dbReference type="Rhea" id="RHEA:16237"/>
        <dbReference type="Rhea" id="RHEA-COMP:10747"/>
        <dbReference type="Rhea" id="RHEA-COMP:10748"/>
        <dbReference type="ChEBI" id="CHEBI:83833"/>
        <dbReference type="ChEBI" id="CHEBI:83834"/>
        <dbReference type="EC" id="5.2.1.8"/>
    </reaction>
</comment>
<evidence type="ECO:0000256" key="4">
    <source>
        <dbReference type="ARBA" id="ARBA00023235"/>
    </source>
</evidence>
<dbReference type="GO" id="GO:0006457">
    <property type="term" value="P:protein folding"/>
    <property type="evidence" value="ECO:0007669"/>
    <property type="project" value="InterPro"/>
</dbReference>
<dbReference type="GO" id="GO:0003755">
    <property type="term" value="F:peptidyl-prolyl cis-trans isomerase activity"/>
    <property type="evidence" value="ECO:0007669"/>
    <property type="project" value="UniProtKB-UniRule"/>
</dbReference>
<dbReference type="PROSITE" id="PS50059">
    <property type="entry name" value="FKBP_PPIASE"/>
    <property type="match status" value="1"/>
</dbReference>
<dbReference type="PANTHER" id="PTHR43811">
    <property type="entry name" value="FKBP-TYPE PEPTIDYL-PROLYL CIS-TRANS ISOMERASE FKPA"/>
    <property type="match status" value="1"/>
</dbReference>
<dbReference type="FunFam" id="3.10.50.40:FF:000006">
    <property type="entry name" value="Peptidyl-prolyl cis-trans isomerase"/>
    <property type="match status" value="1"/>
</dbReference>
<dbReference type="Proteomes" id="UP000198757">
    <property type="component" value="Unassembled WGS sequence"/>
</dbReference>
<name>A0A1G6ZG39_NIADE</name>
<evidence type="ECO:0000313" key="8">
    <source>
        <dbReference type="EMBL" id="SDE01608.1"/>
    </source>
</evidence>
<dbReference type="RefSeq" id="WP_090392563.1">
    <property type="nucleotide sequence ID" value="NZ_FMZO01000018.1"/>
</dbReference>
<dbReference type="InterPro" id="IPR001179">
    <property type="entry name" value="PPIase_FKBP_dom"/>
</dbReference>